<keyword evidence="8" id="KW-0325">Glycoprotein</keyword>
<evidence type="ECO:0000256" key="1">
    <source>
        <dbReference type="ARBA" id="ARBA00004613"/>
    </source>
</evidence>
<accession>A0A9P6EEF6</accession>
<sequence length="417" mass="45187">MMLSLILCPVLLLLASPALGAINQTGTACTVTPLSPTPIPAGGKPPDDTPQFLDAFKRCGTDGSITFTEGNFYLGQVMDVINLRNVDISILGTLTWSTDVQYWLSHSLAVTYASRSTAWRLGGTNITMRGYGKALFFGNGQTWYDENRNQGNQNGRPISLTIWHATNVLIDGITWRQPQFWHTFVAYSQNVTMTNLDMNATSATQWTTVNTDGTNIWNSRDIVISNWTVTSGDDCICAKGNTTNMHVSNVVCHESGGMVVGSIGSQASQPDYVDNVLFENVTLTHSSNAAWIKTYPGSGHVNNVTFRNIQFTDVNQPIYISPCIYTGQNCDSSRLSISNVRWENISGTSRYNVGGGLHCSGSSPCQNLTFSNINIKQKNGGGAVKYLCSNIANQASSGLQCSGSCPANWPQQLSGNN</sequence>
<dbReference type="Pfam" id="PF00295">
    <property type="entry name" value="Glyco_hydro_28"/>
    <property type="match status" value="1"/>
</dbReference>
<dbReference type="GO" id="GO:0005576">
    <property type="term" value="C:extracellular region"/>
    <property type="evidence" value="ECO:0007669"/>
    <property type="project" value="UniProtKB-SubCell"/>
</dbReference>
<dbReference type="SUPFAM" id="SSF51126">
    <property type="entry name" value="Pectin lyase-like"/>
    <property type="match status" value="1"/>
</dbReference>
<comment type="subcellular location">
    <subcellularLocation>
        <location evidence="1">Secreted</location>
    </subcellularLocation>
</comment>
<keyword evidence="19" id="KW-1185">Reference proteome</keyword>
<evidence type="ECO:0000256" key="9">
    <source>
        <dbReference type="ARBA" id="ARBA00023277"/>
    </source>
</evidence>
<evidence type="ECO:0000256" key="8">
    <source>
        <dbReference type="ARBA" id="ARBA00023180"/>
    </source>
</evidence>
<keyword evidence="7" id="KW-1015">Disulfide bond</keyword>
<comment type="caution">
    <text evidence="18">The sequence shown here is derived from an EMBL/GenBank/DDBJ whole genome shotgun (WGS) entry which is preliminary data.</text>
</comment>
<feature type="signal peptide" evidence="17">
    <location>
        <begin position="1"/>
        <end position="20"/>
    </location>
</feature>
<dbReference type="GO" id="GO:0071555">
    <property type="term" value="P:cell wall organization"/>
    <property type="evidence" value="ECO:0007669"/>
    <property type="project" value="UniProtKB-KW"/>
</dbReference>
<evidence type="ECO:0000256" key="17">
    <source>
        <dbReference type="SAM" id="SignalP"/>
    </source>
</evidence>
<dbReference type="Proteomes" id="UP000807306">
    <property type="component" value="Unassembled WGS sequence"/>
</dbReference>
<comment type="similarity">
    <text evidence="2 16">Belongs to the glycosyl hydrolase 28 family.</text>
</comment>
<evidence type="ECO:0000256" key="5">
    <source>
        <dbReference type="ARBA" id="ARBA00022737"/>
    </source>
</evidence>
<comment type="catalytic activity">
    <reaction evidence="15">
        <text>[(1-&gt;4)-alpha-D-galacturonosyl](n) + H2O = alpha-D-galacturonate + [(1-&gt;4)-alpha-D-galacturonosyl](n-1)</text>
        <dbReference type="Rhea" id="RHEA:14117"/>
        <dbReference type="Rhea" id="RHEA-COMP:14570"/>
        <dbReference type="Rhea" id="RHEA-COMP:14572"/>
        <dbReference type="ChEBI" id="CHEBI:15377"/>
        <dbReference type="ChEBI" id="CHEBI:58658"/>
        <dbReference type="ChEBI" id="CHEBI:140523"/>
        <dbReference type="EC" id="3.2.1.67"/>
    </reaction>
</comment>
<keyword evidence="5" id="KW-0677">Repeat</keyword>
<evidence type="ECO:0000256" key="14">
    <source>
        <dbReference type="ARBA" id="ARBA00038933"/>
    </source>
</evidence>
<keyword evidence="4 17" id="KW-0732">Signal</keyword>
<evidence type="ECO:0000256" key="12">
    <source>
        <dbReference type="ARBA" id="ARBA00023326"/>
    </source>
</evidence>
<evidence type="ECO:0000313" key="19">
    <source>
        <dbReference type="Proteomes" id="UP000807306"/>
    </source>
</evidence>
<dbReference type="InterPro" id="IPR012334">
    <property type="entry name" value="Pectin_lyas_fold"/>
</dbReference>
<dbReference type="PANTHER" id="PTHR31736">
    <property type="match status" value="1"/>
</dbReference>
<dbReference type="GO" id="GO:0047911">
    <property type="term" value="F:galacturan 1,4-alpha-galacturonidase activity"/>
    <property type="evidence" value="ECO:0007669"/>
    <property type="project" value="UniProtKB-EC"/>
</dbReference>
<dbReference type="GO" id="GO:0045490">
    <property type="term" value="P:pectin catabolic process"/>
    <property type="evidence" value="ECO:0007669"/>
    <property type="project" value="UniProtKB-ARBA"/>
</dbReference>
<evidence type="ECO:0000256" key="10">
    <source>
        <dbReference type="ARBA" id="ARBA00023295"/>
    </source>
</evidence>
<evidence type="ECO:0000256" key="11">
    <source>
        <dbReference type="ARBA" id="ARBA00023316"/>
    </source>
</evidence>
<evidence type="ECO:0000256" key="3">
    <source>
        <dbReference type="ARBA" id="ARBA00022525"/>
    </source>
</evidence>
<name>A0A9P6EEF6_9AGAR</name>
<keyword evidence="3" id="KW-0964">Secreted</keyword>
<dbReference type="AlphaFoldDB" id="A0A9P6EEF6"/>
<dbReference type="InterPro" id="IPR011050">
    <property type="entry name" value="Pectin_lyase_fold/virulence"/>
</dbReference>
<organism evidence="18 19">
    <name type="scientific">Crepidotus variabilis</name>
    <dbReference type="NCBI Taxonomy" id="179855"/>
    <lineage>
        <taxon>Eukaryota</taxon>
        <taxon>Fungi</taxon>
        <taxon>Dikarya</taxon>
        <taxon>Basidiomycota</taxon>
        <taxon>Agaricomycotina</taxon>
        <taxon>Agaricomycetes</taxon>
        <taxon>Agaricomycetidae</taxon>
        <taxon>Agaricales</taxon>
        <taxon>Agaricineae</taxon>
        <taxon>Crepidotaceae</taxon>
        <taxon>Crepidotus</taxon>
    </lineage>
</organism>
<evidence type="ECO:0000256" key="6">
    <source>
        <dbReference type="ARBA" id="ARBA00022801"/>
    </source>
</evidence>
<evidence type="ECO:0000256" key="2">
    <source>
        <dbReference type="ARBA" id="ARBA00008834"/>
    </source>
</evidence>
<dbReference type="OrthoDB" id="187139at2759"/>
<evidence type="ECO:0000256" key="16">
    <source>
        <dbReference type="RuleBase" id="RU361169"/>
    </source>
</evidence>
<evidence type="ECO:0000313" key="18">
    <source>
        <dbReference type="EMBL" id="KAF9527996.1"/>
    </source>
</evidence>
<evidence type="ECO:0000256" key="13">
    <source>
        <dbReference type="ARBA" id="ARBA00037312"/>
    </source>
</evidence>
<keyword evidence="6 16" id="KW-0378">Hydrolase</keyword>
<gene>
    <name evidence="18" type="ORF">CPB83DRAFT_792250</name>
</gene>
<keyword evidence="11" id="KW-0961">Cell wall biogenesis/degradation</keyword>
<evidence type="ECO:0000256" key="7">
    <source>
        <dbReference type="ARBA" id="ARBA00023157"/>
    </source>
</evidence>
<dbReference type="GO" id="GO:0004650">
    <property type="term" value="F:polygalacturonase activity"/>
    <property type="evidence" value="ECO:0007669"/>
    <property type="project" value="InterPro"/>
</dbReference>
<dbReference type="InterPro" id="IPR000743">
    <property type="entry name" value="Glyco_hydro_28"/>
</dbReference>
<proteinExistence type="inferred from homology"/>
<keyword evidence="9" id="KW-0119">Carbohydrate metabolism</keyword>
<keyword evidence="10 16" id="KW-0326">Glycosidase</keyword>
<protein>
    <recommendedName>
        <fullName evidence="14">galacturonan 1,4-alpha-galacturonidase</fullName>
        <ecNumber evidence="14">3.2.1.67</ecNumber>
    </recommendedName>
</protein>
<comment type="function">
    <text evidence="13">Specific in hydrolyzing the terminal glycosidic bond of polygalacturonic acid and oligogalacturonates.</text>
</comment>
<evidence type="ECO:0000256" key="15">
    <source>
        <dbReference type="ARBA" id="ARBA00048766"/>
    </source>
</evidence>
<dbReference type="EMBL" id="MU157856">
    <property type="protein sequence ID" value="KAF9527996.1"/>
    <property type="molecule type" value="Genomic_DNA"/>
</dbReference>
<keyword evidence="12" id="KW-0624">Polysaccharide degradation</keyword>
<evidence type="ECO:0000256" key="4">
    <source>
        <dbReference type="ARBA" id="ARBA00022729"/>
    </source>
</evidence>
<dbReference type="InterPro" id="IPR006626">
    <property type="entry name" value="PbH1"/>
</dbReference>
<dbReference type="EC" id="3.2.1.67" evidence="14"/>
<dbReference type="PANTHER" id="PTHR31736:SF12">
    <property type="entry name" value="EXO-POLYGALACTURONASE, PUTATIVE-RELATED"/>
    <property type="match status" value="1"/>
</dbReference>
<dbReference type="Gene3D" id="2.160.20.10">
    <property type="entry name" value="Single-stranded right-handed beta-helix, Pectin lyase-like"/>
    <property type="match status" value="1"/>
</dbReference>
<reference evidence="18" key="1">
    <citation type="submission" date="2020-11" db="EMBL/GenBank/DDBJ databases">
        <authorList>
            <consortium name="DOE Joint Genome Institute"/>
            <person name="Ahrendt S."/>
            <person name="Riley R."/>
            <person name="Andreopoulos W."/>
            <person name="Labutti K."/>
            <person name="Pangilinan J."/>
            <person name="Ruiz-Duenas F.J."/>
            <person name="Barrasa J.M."/>
            <person name="Sanchez-Garcia M."/>
            <person name="Camarero S."/>
            <person name="Miyauchi S."/>
            <person name="Serrano A."/>
            <person name="Linde D."/>
            <person name="Babiker R."/>
            <person name="Drula E."/>
            <person name="Ayuso-Fernandez I."/>
            <person name="Pacheco R."/>
            <person name="Padilla G."/>
            <person name="Ferreira P."/>
            <person name="Barriuso J."/>
            <person name="Kellner H."/>
            <person name="Castanera R."/>
            <person name="Alfaro M."/>
            <person name="Ramirez L."/>
            <person name="Pisabarro A.G."/>
            <person name="Kuo A."/>
            <person name="Tritt A."/>
            <person name="Lipzen A."/>
            <person name="He G."/>
            <person name="Yan M."/>
            <person name="Ng V."/>
            <person name="Cullen D."/>
            <person name="Martin F."/>
            <person name="Rosso M.-N."/>
            <person name="Henrissat B."/>
            <person name="Hibbett D."/>
            <person name="Martinez A.T."/>
            <person name="Grigoriev I.V."/>
        </authorList>
    </citation>
    <scope>NUCLEOTIDE SEQUENCE</scope>
    <source>
        <strain evidence="18">CBS 506.95</strain>
    </source>
</reference>
<dbReference type="SMART" id="SM00710">
    <property type="entry name" value="PbH1"/>
    <property type="match status" value="4"/>
</dbReference>
<feature type="chain" id="PRO_5040459328" description="galacturonan 1,4-alpha-galacturonidase" evidence="17">
    <location>
        <begin position="21"/>
        <end position="417"/>
    </location>
</feature>